<dbReference type="Pfam" id="PF05048">
    <property type="entry name" value="NosD"/>
    <property type="match status" value="1"/>
</dbReference>
<dbReference type="OrthoDB" id="9767990at2"/>
<keyword evidence="3" id="KW-0833">Ubl conjugation pathway</keyword>
<organism evidence="5 6">
    <name type="scientific">Thalassospira alkalitolerans</name>
    <dbReference type="NCBI Taxonomy" id="1293890"/>
    <lineage>
        <taxon>Bacteria</taxon>
        <taxon>Pseudomonadati</taxon>
        <taxon>Pseudomonadota</taxon>
        <taxon>Alphaproteobacteria</taxon>
        <taxon>Rhodospirillales</taxon>
        <taxon>Thalassospiraceae</taxon>
        <taxon>Thalassospira</taxon>
    </lineage>
</organism>
<protein>
    <submittedName>
        <fullName evidence="5">Carbohydrate-binding protein</fullName>
    </submittedName>
</protein>
<evidence type="ECO:0000313" key="5">
    <source>
        <dbReference type="EMBL" id="OSQ49439.1"/>
    </source>
</evidence>
<keyword evidence="2" id="KW-0677">Repeat</keyword>
<dbReference type="InterPro" id="IPR007742">
    <property type="entry name" value="NosD_dom"/>
</dbReference>
<dbReference type="PANTHER" id="PTHR22990">
    <property type="entry name" value="F-BOX ONLY PROTEIN"/>
    <property type="match status" value="1"/>
</dbReference>
<dbReference type="InterPro" id="IPR006626">
    <property type="entry name" value="PbH1"/>
</dbReference>
<evidence type="ECO:0000259" key="4">
    <source>
        <dbReference type="SMART" id="SM00722"/>
    </source>
</evidence>
<dbReference type="Gene3D" id="2.160.20.10">
    <property type="entry name" value="Single-stranded right-handed beta-helix, Pectin lyase-like"/>
    <property type="match status" value="1"/>
</dbReference>
<dbReference type="InterPro" id="IPR026464">
    <property type="entry name" value="NosD_copper_fam"/>
</dbReference>
<accession>A0A1Y2LED1</accession>
<comment type="pathway">
    <text evidence="1">Protein modification; protein ubiquitination.</text>
</comment>
<dbReference type="InterPro" id="IPR012334">
    <property type="entry name" value="Pectin_lyas_fold"/>
</dbReference>
<dbReference type="EMBL" id="JFKB01000002">
    <property type="protein sequence ID" value="OSQ49439.1"/>
    <property type="molecule type" value="Genomic_DNA"/>
</dbReference>
<feature type="domain" description="Carbohydrate-binding/sugar hydrolysis" evidence="4">
    <location>
        <begin position="49"/>
        <end position="197"/>
    </location>
</feature>
<keyword evidence="6" id="KW-1185">Reference proteome</keyword>
<dbReference type="InterPro" id="IPR022441">
    <property type="entry name" value="Para_beta_helix_rpt-2"/>
</dbReference>
<dbReference type="PANTHER" id="PTHR22990:SF15">
    <property type="entry name" value="F-BOX ONLY PROTEIN 10"/>
    <property type="match status" value="1"/>
</dbReference>
<evidence type="ECO:0000256" key="1">
    <source>
        <dbReference type="ARBA" id="ARBA00004906"/>
    </source>
</evidence>
<reference evidence="5 6" key="1">
    <citation type="submission" date="2014-03" db="EMBL/GenBank/DDBJ databases">
        <title>The draft genome sequence of Thalassospira alkalitolerans JCM 18968.</title>
        <authorList>
            <person name="Lai Q."/>
            <person name="Shao Z."/>
        </authorList>
    </citation>
    <scope>NUCLEOTIDE SEQUENCE [LARGE SCALE GENOMIC DNA]</scope>
    <source>
        <strain evidence="5 6">JCM 18968</strain>
    </source>
</reference>
<evidence type="ECO:0000313" key="6">
    <source>
        <dbReference type="Proteomes" id="UP000193396"/>
    </source>
</evidence>
<dbReference type="NCBIfam" id="TIGR04247">
    <property type="entry name" value="NosD_copper_fam"/>
    <property type="match status" value="1"/>
</dbReference>
<dbReference type="SMART" id="SM00710">
    <property type="entry name" value="PbH1"/>
    <property type="match status" value="10"/>
</dbReference>
<dbReference type="InterPro" id="IPR011050">
    <property type="entry name" value="Pectin_lyase_fold/virulence"/>
</dbReference>
<dbReference type="InterPro" id="IPR051550">
    <property type="entry name" value="SCF-Subunits/Alg-Epimerases"/>
</dbReference>
<gene>
    <name evidence="5" type="ORF">TALK_03485</name>
</gene>
<evidence type="ECO:0000256" key="3">
    <source>
        <dbReference type="ARBA" id="ARBA00022786"/>
    </source>
</evidence>
<evidence type="ECO:0000256" key="2">
    <source>
        <dbReference type="ARBA" id="ARBA00022737"/>
    </source>
</evidence>
<proteinExistence type="predicted"/>
<sequence length="432" mass="47234">MLPVIRPVIAIRTVLIAFAVWGAAQSSSQASDIVVVPSMTRLQQIIDTAMDGDRVLLGPGDYSGPIILRRSITLQGDEGVRIVGTGTGNVITIDGPNVALRQVTVTGSGLDLSTQDSGVFVTPEGDGAVIENSNIDNNLIGIYLSGPENAVVRGNTIVGRQDLRVNERGNGVQLWNTPGSVVVDNNVSHGRDGIFVTTSKYNKFIGNTFRDVRFAVHYMYTNDSEIRNNRSFDNTVGYALMFSDRLQVTDNLSRGDRDHGILLNYANKSEFHGNRVDHGGQKCVFIYNSNKNDFRDNWFEGCGIGVQFTAGSERNAIVGNAFIGNRTQVKYVGTRWLEWSENGRGNYWSDNAAFDLDGDGLGDRAYRPNDMLDQVVWAHPPAKLLLNAPAIQILKWAQSRFPALHPGGVIDSRPLMAPPVLARFEGDGNHAE</sequence>
<dbReference type="SMART" id="SM00722">
    <property type="entry name" value="CASH"/>
    <property type="match status" value="2"/>
</dbReference>
<dbReference type="SUPFAM" id="SSF51126">
    <property type="entry name" value="Pectin lyase-like"/>
    <property type="match status" value="1"/>
</dbReference>
<comment type="caution">
    <text evidence="5">The sequence shown here is derived from an EMBL/GenBank/DDBJ whole genome shotgun (WGS) entry which is preliminary data.</text>
</comment>
<dbReference type="AlphaFoldDB" id="A0A1Y2LED1"/>
<dbReference type="STRING" id="1293890.TALK_03485"/>
<dbReference type="InterPro" id="IPR006633">
    <property type="entry name" value="Carb-bd_sugar_hydrolysis-dom"/>
</dbReference>
<name>A0A1Y2LED1_9PROT</name>
<dbReference type="NCBIfam" id="TIGR03804">
    <property type="entry name" value="para_beta_helix"/>
    <property type="match status" value="1"/>
</dbReference>
<dbReference type="Proteomes" id="UP000193396">
    <property type="component" value="Unassembled WGS sequence"/>
</dbReference>
<feature type="domain" description="Carbohydrate-binding/sugar hydrolysis" evidence="4">
    <location>
        <begin position="203"/>
        <end position="364"/>
    </location>
</feature>
<dbReference type="RefSeq" id="WP_085615930.1">
    <property type="nucleotide sequence ID" value="NZ_JBLXAE010000013.1"/>
</dbReference>